<reference evidence="2 3" key="1">
    <citation type="submission" date="2016-11" db="EMBL/GenBank/DDBJ databases">
        <authorList>
            <person name="Jaros S."/>
            <person name="Januszkiewicz K."/>
            <person name="Wedrychowicz H."/>
        </authorList>
    </citation>
    <scope>NUCLEOTIDE SEQUENCE [LARGE SCALE GENOMIC DNA]</scope>
    <source>
        <strain evidence="2 3">OK807</strain>
    </source>
</reference>
<protein>
    <submittedName>
        <fullName evidence="2">Uncharacterized protein</fullName>
    </submittedName>
</protein>
<gene>
    <name evidence="2" type="ORF">SAMN02787144_1001602</name>
</gene>
<name>A0A1K1UKV5_STRAR</name>
<organism evidence="2 3">
    <name type="scientific">Streptomyces atratus</name>
    <dbReference type="NCBI Taxonomy" id="1893"/>
    <lineage>
        <taxon>Bacteria</taxon>
        <taxon>Bacillati</taxon>
        <taxon>Actinomycetota</taxon>
        <taxon>Actinomycetes</taxon>
        <taxon>Kitasatosporales</taxon>
        <taxon>Streptomycetaceae</taxon>
        <taxon>Streptomyces</taxon>
    </lineage>
</organism>
<evidence type="ECO:0000256" key="1">
    <source>
        <dbReference type="SAM" id="MobiDB-lite"/>
    </source>
</evidence>
<dbReference type="STRING" id="1893.SAMN02787144_1001602"/>
<evidence type="ECO:0000313" key="2">
    <source>
        <dbReference type="EMBL" id="SFX13220.1"/>
    </source>
</evidence>
<feature type="region of interest" description="Disordered" evidence="1">
    <location>
        <begin position="1"/>
        <end position="24"/>
    </location>
</feature>
<sequence>MFNRIRRAVSRTSERYLPKGRHRCPSTPVRSTVVHLGHSDWPTLFMGQHRVRMDVLAGEETALVRPYVLASEERTKRRSTAVPHDPFAHTWFAPAEAL</sequence>
<dbReference type="AlphaFoldDB" id="A0A1K1UKV5"/>
<dbReference type="OrthoDB" id="4247549at2"/>
<proteinExistence type="predicted"/>
<accession>A0A1K1UKV5</accession>
<dbReference type="EMBL" id="FPJO01000001">
    <property type="protein sequence ID" value="SFX13220.1"/>
    <property type="molecule type" value="Genomic_DNA"/>
</dbReference>
<dbReference type="Proteomes" id="UP000181909">
    <property type="component" value="Unassembled WGS sequence"/>
</dbReference>
<evidence type="ECO:0000313" key="3">
    <source>
        <dbReference type="Proteomes" id="UP000181909"/>
    </source>
</evidence>